<evidence type="ECO:0000313" key="1">
    <source>
        <dbReference type="EMBL" id="NDO38304.1"/>
    </source>
</evidence>
<evidence type="ECO:0000313" key="2">
    <source>
        <dbReference type="Proteomes" id="UP000462501"/>
    </source>
</evidence>
<organism evidence="1 2">
    <name type="scientific">Anaerotruncus colihominis</name>
    <dbReference type="NCBI Taxonomy" id="169435"/>
    <lineage>
        <taxon>Bacteria</taxon>
        <taxon>Bacillati</taxon>
        <taxon>Bacillota</taxon>
        <taxon>Clostridia</taxon>
        <taxon>Eubacteriales</taxon>
        <taxon>Oscillospiraceae</taxon>
        <taxon>Anaerotruncus</taxon>
    </lineage>
</organism>
<reference evidence="1 2" key="1">
    <citation type="submission" date="2019-06" db="EMBL/GenBank/DDBJ databases">
        <title>Draft genome sequences of 15 bacterial species constituting the stable defined intestinal microbiota of the GM15 gnotobiotic mouse model.</title>
        <authorList>
            <person name="Elie C."/>
            <person name="Mathieu A."/>
            <person name="Saliou A."/>
            <person name="Darnaud M."/>
            <person name="Leulier F."/>
            <person name="Tamellini A."/>
        </authorList>
    </citation>
    <scope>NUCLEOTIDE SEQUENCE [LARGE SCALE GENOMIC DNA]</scope>
    <source>
        <strain evidence="1 2">JM4-15</strain>
    </source>
</reference>
<protein>
    <submittedName>
        <fullName evidence="1">Uncharacterized protein</fullName>
    </submittedName>
</protein>
<name>A0A845SVC0_9FIRM</name>
<accession>A0A845SVC0</accession>
<dbReference type="Proteomes" id="UP000462501">
    <property type="component" value="Unassembled WGS sequence"/>
</dbReference>
<proteinExistence type="predicted"/>
<gene>
    <name evidence="1" type="ORF">FMM72_03415</name>
</gene>
<dbReference type="AlphaFoldDB" id="A0A845SVC0"/>
<dbReference type="EMBL" id="VIQT01000007">
    <property type="protein sequence ID" value="NDO38304.1"/>
    <property type="molecule type" value="Genomic_DNA"/>
</dbReference>
<sequence length="187" mass="21181">MWLISKVYGKENTISSENEELSDLIIDSIKGFKGDTEDLLAKVSMSGESVMNIISALSFLIESRNLNQITVALSYRNHLNIEISLNNRNTIGFDEDKYLGELIQGSREERIATCILSLYTEILPILLQKYQSDIDLNLWGQGKCVSFLKMVADDLNQKVNARIDDLIAKPEQLKFKIHSQEGILEEP</sequence>
<dbReference type="RefSeq" id="WP_162220601.1">
    <property type="nucleotide sequence ID" value="NZ_JANJZM010000013.1"/>
</dbReference>
<comment type="caution">
    <text evidence="1">The sequence shown here is derived from an EMBL/GenBank/DDBJ whole genome shotgun (WGS) entry which is preliminary data.</text>
</comment>